<reference evidence="1 2" key="2">
    <citation type="submission" date="2018-11" db="EMBL/GenBank/DDBJ databases">
        <authorList>
            <consortium name="Pathogen Informatics"/>
        </authorList>
    </citation>
    <scope>NUCLEOTIDE SEQUENCE [LARGE SCALE GENOMIC DNA]</scope>
</reference>
<evidence type="ECO:0000313" key="3">
    <source>
        <dbReference type="WBParaSite" id="GPUH_0002363101-mRNA-1"/>
    </source>
</evidence>
<dbReference type="WBParaSite" id="GPUH_0002363101-mRNA-1">
    <property type="protein sequence ID" value="GPUH_0002363101-mRNA-1"/>
    <property type="gene ID" value="GPUH_0002363101"/>
</dbReference>
<reference evidence="3" key="1">
    <citation type="submission" date="2016-06" db="UniProtKB">
        <authorList>
            <consortium name="WormBaseParasite"/>
        </authorList>
    </citation>
    <scope>IDENTIFICATION</scope>
</reference>
<name>A0A183ERL0_9BILA</name>
<evidence type="ECO:0000313" key="1">
    <source>
        <dbReference type="EMBL" id="VDN41699.1"/>
    </source>
</evidence>
<proteinExistence type="predicted"/>
<dbReference type="Proteomes" id="UP000271098">
    <property type="component" value="Unassembled WGS sequence"/>
</dbReference>
<organism evidence="3">
    <name type="scientific">Gongylonema pulchrum</name>
    <dbReference type="NCBI Taxonomy" id="637853"/>
    <lineage>
        <taxon>Eukaryota</taxon>
        <taxon>Metazoa</taxon>
        <taxon>Ecdysozoa</taxon>
        <taxon>Nematoda</taxon>
        <taxon>Chromadorea</taxon>
        <taxon>Rhabditida</taxon>
        <taxon>Spirurina</taxon>
        <taxon>Spiruromorpha</taxon>
        <taxon>Spiruroidea</taxon>
        <taxon>Gongylonematidae</taxon>
        <taxon>Gongylonema</taxon>
    </lineage>
</organism>
<protein>
    <submittedName>
        <fullName evidence="3">Ovule protein</fullName>
    </submittedName>
</protein>
<dbReference type="EMBL" id="UYRT01098322">
    <property type="protein sequence ID" value="VDN41699.1"/>
    <property type="molecule type" value="Genomic_DNA"/>
</dbReference>
<sequence length="70" mass="8017">MCRNFHFTDSVFNTQTLNTNSAMRRSKPGANVSLSKNVKSLNYFTSYLSYSSLATKHLKQALRMQHSREA</sequence>
<dbReference type="AlphaFoldDB" id="A0A183ERL0"/>
<gene>
    <name evidence="1" type="ORF">GPUH_LOCUS23601</name>
</gene>
<accession>A0A183ERL0</accession>
<keyword evidence="2" id="KW-1185">Reference proteome</keyword>
<evidence type="ECO:0000313" key="2">
    <source>
        <dbReference type="Proteomes" id="UP000271098"/>
    </source>
</evidence>